<dbReference type="InterPro" id="IPR029044">
    <property type="entry name" value="Nucleotide-diphossugar_trans"/>
</dbReference>
<dbReference type="EMBL" id="CP035758">
    <property type="protein sequence ID" value="QBD83514.1"/>
    <property type="molecule type" value="Genomic_DNA"/>
</dbReference>
<evidence type="ECO:0000256" key="3">
    <source>
        <dbReference type="ARBA" id="ARBA00022741"/>
    </source>
</evidence>
<keyword evidence="2 5" id="KW-0548">Nucleotidyltransferase</keyword>
<dbReference type="PANTHER" id="PTHR40392">
    <property type="entry name" value="2-PHOSPHO-L-LACTATE GUANYLYLTRANSFERASE"/>
    <property type="match status" value="1"/>
</dbReference>
<comment type="catalytic activity">
    <reaction evidence="5">
        <text>phosphoenolpyruvate + GTP + H(+) = enolpyruvoyl-2-diphospho-5'-guanosine + diphosphate</text>
        <dbReference type="Rhea" id="RHEA:30519"/>
        <dbReference type="ChEBI" id="CHEBI:15378"/>
        <dbReference type="ChEBI" id="CHEBI:33019"/>
        <dbReference type="ChEBI" id="CHEBI:37565"/>
        <dbReference type="ChEBI" id="CHEBI:58702"/>
        <dbReference type="ChEBI" id="CHEBI:143701"/>
        <dbReference type="EC" id="2.7.7.105"/>
    </reaction>
</comment>
<evidence type="ECO:0000256" key="5">
    <source>
        <dbReference type="HAMAP-Rule" id="MF_02114"/>
    </source>
</evidence>
<keyword evidence="1 5" id="KW-0808">Transferase</keyword>
<dbReference type="HAMAP" id="MF_02114">
    <property type="entry name" value="CofC"/>
    <property type="match status" value="1"/>
</dbReference>
<evidence type="ECO:0000313" key="7">
    <source>
        <dbReference type="Proteomes" id="UP000290365"/>
    </source>
</evidence>
<evidence type="ECO:0000313" key="6">
    <source>
        <dbReference type="EMBL" id="QBD83514.1"/>
    </source>
</evidence>
<comment type="function">
    <text evidence="5">Guanylyltransferase that catalyzes the activation of phosphoenolpyruvate (PEP) as enolpyruvoyl-2-diphospho-5'-guanosine, via the condensation of PEP with GTP. It is involved in the biosynthesis of coenzyme F420, a hydride carrier cofactor.</text>
</comment>
<dbReference type="OrthoDB" id="9151145at2"/>
<dbReference type="GO" id="GO:0005525">
    <property type="term" value="F:GTP binding"/>
    <property type="evidence" value="ECO:0007669"/>
    <property type="project" value="UniProtKB-KW"/>
</dbReference>
<dbReference type="Proteomes" id="UP000290365">
    <property type="component" value="Chromosome"/>
</dbReference>
<dbReference type="NCBIfam" id="TIGR03552">
    <property type="entry name" value="F420_cofC"/>
    <property type="match status" value="1"/>
</dbReference>
<keyword evidence="3 5" id="KW-0547">Nucleotide-binding</keyword>
<dbReference type="GO" id="GO:0043814">
    <property type="term" value="F:phospholactate guanylyltransferase activity"/>
    <property type="evidence" value="ECO:0007669"/>
    <property type="project" value="InterPro"/>
</dbReference>
<dbReference type="Pfam" id="PF01983">
    <property type="entry name" value="CofC"/>
    <property type="match status" value="1"/>
</dbReference>
<reference evidence="6 7" key="1">
    <citation type="submission" date="2019-01" db="EMBL/GenBank/DDBJ databases">
        <title>Ktedonosporobacter rubrisoli SCAWS-G2.</title>
        <authorList>
            <person name="Huang Y."/>
            <person name="Yan B."/>
        </authorList>
    </citation>
    <scope>NUCLEOTIDE SEQUENCE [LARGE SCALE GENOMIC DNA]</scope>
    <source>
        <strain evidence="6 7">SCAWS-G2</strain>
    </source>
</reference>
<dbReference type="Gene3D" id="3.90.550.10">
    <property type="entry name" value="Spore Coat Polysaccharide Biosynthesis Protein SpsA, Chain A"/>
    <property type="match status" value="1"/>
</dbReference>
<comment type="pathway">
    <text evidence="5">Cofactor biosynthesis; coenzyme F420 biosynthesis.</text>
</comment>
<proteinExistence type="inferred from homology"/>
<dbReference type="UniPathway" id="UPA00071"/>
<dbReference type="GO" id="GO:0052645">
    <property type="term" value="P:F420-0 metabolic process"/>
    <property type="evidence" value="ECO:0007669"/>
    <property type="project" value="UniProtKB-UniRule"/>
</dbReference>
<evidence type="ECO:0000256" key="4">
    <source>
        <dbReference type="ARBA" id="ARBA00023134"/>
    </source>
</evidence>
<evidence type="ECO:0000256" key="1">
    <source>
        <dbReference type="ARBA" id="ARBA00022679"/>
    </source>
</evidence>
<keyword evidence="4 5" id="KW-0342">GTP-binding</keyword>
<gene>
    <name evidence="6" type="primary">cofC</name>
    <name evidence="5" type="synonym">fbiD</name>
    <name evidence="6" type="ORF">EPA93_18915</name>
</gene>
<accession>A0A4P6K5K0</accession>
<protein>
    <recommendedName>
        <fullName evidence="5">Phosphoenolpyruvate guanylyltransferase</fullName>
        <shortName evidence="5">PEP guanylyltransferase</shortName>
        <ecNumber evidence="5">2.7.7.105</ecNumber>
    </recommendedName>
</protein>
<comment type="similarity">
    <text evidence="5">Belongs to the CofC family.</text>
</comment>
<dbReference type="AlphaFoldDB" id="A0A4P6K5K0"/>
<sequence>MINRALIPVKALDRAKSRLSKHLTPNQRAFLVLEMLHHVICTLQESAVLTSITVVSPDERVLEQVQAWGAQALLEEQHGHNTALHAAALHQIEAGTTALLTISADLPLLQVSDVRTMFEQVQSHDIVLAPSREGTGTNALLVSPPLVVPYVFGPGSLQRYQLEAQQRDLKSALARNIGLALDIDTIEDLRTLRRYEMRNKAAHAS</sequence>
<evidence type="ECO:0000256" key="2">
    <source>
        <dbReference type="ARBA" id="ARBA00022695"/>
    </source>
</evidence>
<dbReference type="EC" id="2.7.7.105" evidence="5"/>
<dbReference type="KEGG" id="kbs:EPA93_18915"/>
<dbReference type="InterPro" id="IPR002835">
    <property type="entry name" value="CofC"/>
</dbReference>
<dbReference type="SUPFAM" id="SSF53448">
    <property type="entry name" value="Nucleotide-diphospho-sugar transferases"/>
    <property type="match status" value="1"/>
</dbReference>
<organism evidence="6 7">
    <name type="scientific">Ktedonosporobacter rubrisoli</name>
    <dbReference type="NCBI Taxonomy" id="2509675"/>
    <lineage>
        <taxon>Bacteria</taxon>
        <taxon>Bacillati</taxon>
        <taxon>Chloroflexota</taxon>
        <taxon>Ktedonobacteria</taxon>
        <taxon>Ktedonobacterales</taxon>
        <taxon>Ktedonosporobacteraceae</taxon>
        <taxon>Ktedonosporobacter</taxon>
    </lineage>
</organism>
<name>A0A4P6K5K0_KTERU</name>
<dbReference type="PANTHER" id="PTHR40392:SF1">
    <property type="entry name" value="2-PHOSPHO-L-LACTATE GUANYLYLTRANSFERASE"/>
    <property type="match status" value="1"/>
</dbReference>
<keyword evidence="7" id="KW-1185">Reference proteome</keyword>